<evidence type="ECO:0000313" key="6">
    <source>
        <dbReference type="Proteomes" id="UP000326759"/>
    </source>
</evidence>
<dbReference type="Proteomes" id="UP000326759">
    <property type="component" value="Unassembled WGS sequence"/>
</dbReference>
<feature type="domain" description="GST C-terminal" evidence="4">
    <location>
        <begin position="223"/>
        <end position="344"/>
    </location>
</feature>
<dbReference type="SUPFAM" id="SSF47616">
    <property type="entry name" value="GST C-terminal domain-like"/>
    <property type="match status" value="2"/>
</dbReference>
<dbReference type="Gene3D" id="3.40.30.10">
    <property type="entry name" value="Glutaredoxin"/>
    <property type="match status" value="1"/>
</dbReference>
<dbReference type="FunFam" id="3.40.30.10:FF:000034">
    <property type="entry name" value="glutathione S-transferase 1"/>
    <property type="match status" value="1"/>
</dbReference>
<dbReference type="PANTHER" id="PTHR43969:SF9">
    <property type="entry name" value="GLUTATHIONE S TRANSFERASE D10, ISOFORM A-RELATED"/>
    <property type="match status" value="1"/>
</dbReference>
<feature type="domain" description="GST N-terminal" evidence="3">
    <location>
        <begin position="136"/>
        <end position="217"/>
    </location>
</feature>
<dbReference type="CDD" id="cd03045">
    <property type="entry name" value="GST_N_Delta_Epsilon"/>
    <property type="match status" value="1"/>
</dbReference>
<reference evidence="5 6" key="1">
    <citation type="journal article" date="2019" name="PLoS Biol.">
        <title>Sex chromosomes control vertical transmission of feminizing Wolbachia symbionts in an isopod.</title>
        <authorList>
            <person name="Becking T."/>
            <person name="Chebbi M.A."/>
            <person name="Giraud I."/>
            <person name="Moumen B."/>
            <person name="Laverre T."/>
            <person name="Caubet Y."/>
            <person name="Peccoud J."/>
            <person name="Gilbert C."/>
            <person name="Cordaux R."/>
        </authorList>
    </citation>
    <scope>NUCLEOTIDE SEQUENCE [LARGE SCALE GENOMIC DNA]</scope>
    <source>
        <strain evidence="5">ANa2</strain>
        <tissue evidence="5">Whole body excluding digestive tract and cuticle</tissue>
    </source>
</reference>
<dbReference type="AlphaFoldDB" id="A0A5N5TK85"/>
<name>A0A5N5TK85_9CRUS</name>
<organism evidence="5 6">
    <name type="scientific">Armadillidium nasatum</name>
    <dbReference type="NCBI Taxonomy" id="96803"/>
    <lineage>
        <taxon>Eukaryota</taxon>
        <taxon>Metazoa</taxon>
        <taxon>Ecdysozoa</taxon>
        <taxon>Arthropoda</taxon>
        <taxon>Crustacea</taxon>
        <taxon>Multicrustacea</taxon>
        <taxon>Malacostraca</taxon>
        <taxon>Eumalacostraca</taxon>
        <taxon>Peracarida</taxon>
        <taxon>Isopoda</taxon>
        <taxon>Oniscidea</taxon>
        <taxon>Crinocheta</taxon>
        <taxon>Armadillidiidae</taxon>
        <taxon>Armadillidium</taxon>
    </lineage>
</organism>
<dbReference type="SFLD" id="SFLDG00358">
    <property type="entry name" value="Main_(cytGST)"/>
    <property type="match status" value="1"/>
</dbReference>
<dbReference type="GO" id="GO:0006749">
    <property type="term" value="P:glutathione metabolic process"/>
    <property type="evidence" value="ECO:0007669"/>
    <property type="project" value="TreeGrafter"/>
</dbReference>
<dbReference type="CDD" id="cd03177">
    <property type="entry name" value="GST_C_Delta_Epsilon"/>
    <property type="match status" value="2"/>
</dbReference>
<dbReference type="Pfam" id="PF00043">
    <property type="entry name" value="GST_C"/>
    <property type="match status" value="2"/>
</dbReference>
<proteinExistence type="inferred from homology"/>
<evidence type="ECO:0000259" key="4">
    <source>
        <dbReference type="PROSITE" id="PS50405"/>
    </source>
</evidence>
<sequence>MSYKRIRAILTYLAETYGKNDSIYPKDPKIRAQIARLQFFDLDTLYARLFAYMIPVIHRGMKPDPKDLEKIHESLKWLNSYLEGHFFAVENRITVADFTLIATIGFMNSSGIDLSKYPNISSWIGRCRQQMKEIKMPIDFYYHPASSPCMSVRLLGETLGINFNLKRLNLEEKEHLSPEYIDINTQHSVPTIVDEDFALWESRAILTYLAETYGKNDSIYPKDPKIRAQIARLQFFDLDTLFARLYAYMSPVFNKGLKPDPKDLEKIHESLKWLNSYLQGHFFAVGNRITVADFTLIATIGFMNSSGIDLSKYPNISSWFGRCRQQMKGYDKITKETDEIVRNLLKGKLENFQIIKRYGTEHRERKEPEEHLERDSRSCRGIFLSIISDKYQF</sequence>
<dbReference type="PROSITE" id="PS50405">
    <property type="entry name" value="GST_CTER"/>
    <property type="match status" value="2"/>
</dbReference>
<dbReference type="FunFam" id="1.20.1050.10:FF:000007">
    <property type="entry name" value="Glutathione S-transferase 1-1"/>
    <property type="match status" value="2"/>
</dbReference>
<comment type="similarity">
    <text evidence="2">Belongs to the GST superfamily.</text>
</comment>
<evidence type="ECO:0000256" key="2">
    <source>
        <dbReference type="RuleBase" id="RU003494"/>
    </source>
</evidence>
<dbReference type="PROSITE" id="PS50404">
    <property type="entry name" value="GST_NTER"/>
    <property type="match status" value="1"/>
</dbReference>
<dbReference type="SFLD" id="SFLDG01153">
    <property type="entry name" value="Main.4:_Theta-like"/>
    <property type="match status" value="1"/>
</dbReference>
<evidence type="ECO:0000256" key="1">
    <source>
        <dbReference type="ARBA" id="ARBA00011738"/>
    </source>
</evidence>
<dbReference type="SFLD" id="SFLDS00019">
    <property type="entry name" value="Glutathione_Transferase_(cytos"/>
    <property type="match status" value="1"/>
</dbReference>
<dbReference type="PANTHER" id="PTHR43969">
    <property type="entry name" value="GLUTATHIONE S TRANSFERASE D10, ISOFORM A-RELATED"/>
    <property type="match status" value="1"/>
</dbReference>
<keyword evidence="6" id="KW-1185">Reference proteome</keyword>
<dbReference type="Gene3D" id="1.20.1050.10">
    <property type="match status" value="2"/>
</dbReference>
<dbReference type="InterPro" id="IPR036282">
    <property type="entry name" value="Glutathione-S-Trfase_C_sf"/>
</dbReference>
<comment type="caution">
    <text evidence="5">The sequence shown here is derived from an EMBL/GenBank/DDBJ whole genome shotgun (WGS) entry which is preliminary data.</text>
</comment>
<dbReference type="GO" id="GO:0004364">
    <property type="term" value="F:glutathione transferase activity"/>
    <property type="evidence" value="ECO:0007669"/>
    <property type="project" value="TreeGrafter"/>
</dbReference>
<dbReference type="InterPro" id="IPR036249">
    <property type="entry name" value="Thioredoxin-like_sf"/>
</dbReference>
<dbReference type="Pfam" id="PF02798">
    <property type="entry name" value="GST_N"/>
    <property type="match status" value="1"/>
</dbReference>
<feature type="domain" description="GST C-terminal" evidence="4">
    <location>
        <begin position="27"/>
        <end position="152"/>
    </location>
</feature>
<comment type="subunit">
    <text evidence="1">Homodimer.</text>
</comment>
<dbReference type="InterPro" id="IPR004046">
    <property type="entry name" value="GST_C"/>
</dbReference>
<gene>
    <name evidence="5" type="primary">GstD1_3</name>
    <name evidence="5" type="ORF">Anas_03591</name>
</gene>
<dbReference type="OrthoDB" id="2309723at2759"/>
<evidence type="ECO:0000259" key="3">
    <source>
        <dbReference type="PROSITE" id="PS50404"/>
    </source>
</evidence>
<evidence type="ECO:0000313" key="5">
    <source>
        <dbReference type="EMBL" id="KAB7506562.1"/>
    </source>
</evidence>
<dbReference type="InterPro" id="IPR004045">
    <property type="entry name" value="Glutathione_S-Trfase_N"/>
</dbReference>
<dbReference type="SUPFAM" id="SSF52833">
    <property type="entry name" value="Thioredoxin-like"/>
    <property type="match status" value="1"/>
</dbReference>
<accession>A0A5N5TK85</accession>
<protein>
    <submittedName>
        <fullName evidence="5">Glutathione S-transferase 1, isoform D</fullName>
    </submittedName>
</protein>
<dbReference type="EMBL" id="SEYY01000749">
    <property type="protein sequence ID" value="KAB7506562.1"/>
    <property type="molecule type" value="Genomic_DNA"/>
</dbReference>
<keyword evidence="5" id="KW-0808">Transferase</keyword>
<dbReference type="InterPro" id="IPR040079">
    <property type="entry name" value="Glutathione_S-Trfase"/>
</dbReference>
<dbReference type="InterPro" id="IPR010987">
    <property type="entry name" value="Glutathione-S-Trfase_C-like"/>
</dbReference>